<keyword evidence="2" id="KW-0456">Lyase</keyword>
<keyword evidence="8" id="KW-1185">Reference proteome</keyword>
<dbReference type="PANTHER" id="PTHR28004">
    <property type="entry name" value="ZGC:162816-RELATED"/>
    <property type="match status" value="1"/>
</dbReference>
<proteinExistence type="inferred from homology"/>
<evidence type="ECO:0000256" key="2">
    <source>
        <dbReference type="ARBA" id="ARBA00023239"/>
    </source>
</evidence>
<dbReference type="EMBL" id="JAIXNE010000002">
    <property type="protein sequence ID" value="MCA6075289.1"/>
    <property type="molecule type" value="Genomic_DNA"/>
</dbReference>
<dbReference type="InterPro" id="IPR051466">
    <property type="entry name" value="D-amino_acid_metab_enzyme"/>
</dbReference>
<dbReference type="SUPFAM" id="SSF51419">
    <property type="entry name" value="PLP-binding barrel"/>
    <property type="match status" value="1"/>
</dbReference>
<organism evidence="5 8">
    <name type="scientific">Fulvivirga sedimenti</name>
    <dbReference type="NCBI Taxonomy" id="2879465"/>
    <lineage>
        <taxon>Bacteria</taxon>
        <taxon>Pseudomonadati</taxon>
        <taxon>Bacteroidota</taxon>
        <taxon>Cytophagia</taxon>
        <taxon>Cytophagales</taxon>
        <taxon>Fulvivirgaceae</taxon>
        <taxon>Fulvivirga</taxon>
    </lineage>
</organism>
<dbReference type="Gene3D" id="2.40.37.20">
    <property type="entry name" value="D-serine dehydratase-like domain"/>
    <property type="match status" value="1"/>
</dbReference>
<comment type="similarity">
    <text evidence="1">Belongs to the DSD1 family.</text>
</comment>
<feature type="domain" description="D-serine dehydratase-like" evidence="4">
    <location>
        <begin position="259"/>
        <end position="348"/>
    </location>
</feature>
<dbReference type="Pfam" id="PF14031">
    <property type="entry name" value="D-ser_dehydrat"/>
    <property type="match status" value="1"/>
</dbReference>
<evidence type="ECO:0000313" key="5">
    <source>
        <dbReference type="EMBL" id="MCA6075289.1"/>
    </source>
</evidence>
<comment type="caution">
    <text evidence="5">The sequence shown here is derived from an EMBL/GenBank/DDBJ whole genome shotgun (WGS) entry which is preliminary data.</text>
</comment>
<evidence type="ECO:0000313" key="6">
    <source>
        <dbReference type="EMBL" id="MCA6076466.1"/>
    </source>
</evidence>
<dbReference type="Proteomes" id="UP001139409">
    <property type="component" value="Unassembled WGS sequence"/>
</dbReference>
<dbReference type="GO" id="GO:0008721">
    <property type="term" value="F:D-serine ammonia-lyase activity"/>
    <property type="evidence" value="ECO:0007669"/>
    <property type="project" value="TreeGrafter"/>
</dbReference>
<dbReference type="EMBL" id="JAIXNE010000003">
    <property type="protein sequence ID" value="MCA6076466.1"/>
    <property type="molecule type" value="Genomic_DNA"/>
</dbReference>
<dbReference type="InterPro" id="IPR026956">
    <property type="entry name" value="D-ser_dehydrat-like_dom"/>
</dbReference>
<evidence type="ECO:0000256" key="1">
    <source>
        <dbReference type="ARBA" id="ARBA00005323"/>
    </source>
</evidence>
<accession>A0A9X1KXQ8</accession>
<protein>
    <submittedName>
        <fullName evidence="5">Alanine racemase</fullName>
        <ecNumber evidence="5">5.1.1.1</ecNumber>
    </submittedName>
</protein>
<sequence>MKNNWSHIRTPTLLIDEKRVRRNIHRMVTKAARAGKVFRPHFKTHQSRAIGEWFRDEGVSHITVSSVGMAEYFASNGWNNITIAFPCNLRQIDRIDELASKIDISILVDSEDVAEQISKLVNHKLRVFVEIDTGSERTGIRYDNPEAIMRLYALIEESEFLEFAGIYSHAGHTYACRSREEVKKTANEAIDRLEQVAAVFEKKIGVCYGDTPGCTVLDDFGDIITDLSPGNFVFYDMMQVHIGVCEVDDIGVVLCCPVVTEKTIEPVVTLYGGAVHFSKEQLDDKSFGKVAMLNPSGWEDSVVGSLERISQEHGMVRLDGVTAKAGDVLAILPVHSCLTAECMAKYLTLNGVYLDHYQKSR</sequence>
<evidence type="ECO:0000259" key="3">
    <source>
        <dbReference type="Pfam" id="PF01168"/>
    </source>
</evidence>
<dbReference type="InterPro" id="IPR029066">
    <property type="entry name" value="PLP-binding_barrel"/>
</dbReference>
<dbReference type="EC" id="5.1.1.1" evidence="5"/>
<gene>
    <name evidence="5" type="ORF">LDX50_10440</name>
    <name evidence="6" type="ORF">LDX50_16410</name>
    <name evidence="7" type="ORF">LDX50_22130</name>
</gene>
<dbReference type="InterPro" id="IPR042208">
    <property type="entry name" value="D-ser_dehydrat-like_sf"/>
</dbReference>
<dbReference type="PANTHER" id="PTHR28004:SF2">
    <property type="entry name" value="D-SERINE DEHYDRATASE"/>
    <property type="match status" value="1"/>
</dbReference>
<keyword evidence="5" id="KW-0413">Isomerase</keyword>
<dbReference type="Pfam" id="PF01168">
    <property type="entry name" value="Ala_racemase_N"/>
    <property type="match status" value="1"/>
</dbReference>
<feature type="domain" description="Alanine racemase N-terminal" evidence="3">
    <location>
        <begin position="15"/>
        <end position="202"/>
    </location>
</feature>
<dbReference type="InterPro" id="IPR001608">
    <property type="entry name" value="Ala_racemase_N"/>
</dbReference>
<evidence type="ECO:0000313" key="7">
    <source>
        <dbReference type="EMBL" id="MCA6077594.1"/>
    </source>
</evidence>
<evidence type="ECO:0000259" key="4">
    <source>
        <dbReference type="Pfam" id="PF14031"/>
    </source>
</evidence>
<evidence type="ECO:0000313" key="8">
    <source>
        <dbReference type="Proteomes" id="UP001139409"/>
    </source>
</evidence>
<dbReference type="GO" id="GO:0008784">
    <property type="term" value="F:alanine racemase activity"/>
    <property type="evidence" value="ECO:0007669"/>
    <property type="project" value="UniProtKB-EC"/>
</dbReference>
<dbReference type="Gene3D" id="3.20.20.10">
    <property type="entry name" value="Alanine racemase"/>
    <property type="match status" value="1"/>
</dbReference>
<reference evidence="5" key="1">
    <citation type="submission" date="2021-09" db="EMBL/GenBank/DDBJ databases">
        <title>Fulvivirga sp. isolated from coastal sediment.</title>
        <authorList>
            <person name="Yu H."/>
        </authorList>
    </citation>
    <scope>NUCLEOTIDE SEQUENCE</scope>
    <source>
        <strain evidence="5">1062</strain>
    </source>
</reference>
<name>A0A9X1KXQ8_9BACT</name>
<dbReference type="AlphaFoldDB" id="A0A9X1KXQ8"/>
<dbReference type="RefSeq" id="WP_225698392.1">
    <property type="nucleotide sequence ID" value="NZ_JAIXNE010000002.1"/>
</dbReference>
<dbReference type="EMBL" id="JAIXNE010000004">
    <property type="protein sequence ID" value="MCA6077594.1"/>
    <property type="molecule type" value="Genomic_DNA"/>
</dbReference>
<dbReference type="GO" id="GO:0036088">
    <property type="term" value="P:D-serine catabolic process"/>
    <property type="evidence" value="ECO:0007669"/>
    <property type="project" value="TreeGrafter"/>
</dbReference>